<dbReference type="Pfam" id="PF00581">
    <property type="entry name" value="Rhodanese"/>
    <property type="match status" value="1"/>
</dbReference>
<proteinExistence type="predicted"/>
<protein>
    <submittedName>
        <fullName evidence="2">Rhodanese-like domain-containing protein</fullName>
    </submittedName>
</protein>
<gene>
    <name evidence="2" type="ORF">C5Y93_24980</name>
</gene>
<sequence length="110" mass="11919">MKTITTDDLQNLKDRGEAITLIHTLSVDAFAESHIPDSINIPRDQMDFTEKVEQAVGGKSQPIVVYCASSECSSSTKAAKELESQGFTNVAEYVGGAQAWHESGHALEHV</sequence>
<dbReference type="PANTHER" id="PTHR43031">
    <property type="entry name" value="FAD-DEPENDENT OXIDOREDUCTASE"/>
    <property type="match status" value="1"/>
</dbReference>
<dbReference type="PROSITE" id="PS50206">
    <property type="entry name" value="RHODANESE_3"/>
    <property type="match status" value="1"/>
</dbReference>
<dbReference type="PANTHER" id="PTHR43031:SF16">
    <property type="entry name" value="OXIDOREDUCTASE"/>
    <property type="match status" value="1"/>
</dbReference>
<dbReference type="Proteomes" id="UP000237819">
    <property type="component" value="Unassembled WGS sequence"/>
</dbReference>
<dbReference type="InterPro" id="IPR050229">
    <property type="entry name" value="GlpE_sulfurtransferase"/>
</dbReference>
<dbReference type="CDD" id="cd00158">
    <property type="entry name" value="RHOD"/>
    <property type="match status" value="1"/>
</dbReference>
<organism evidence="2 3">
    <name type="scientific">Blastopirellula marina</name>
    <dbReference type="NCBI Taxonomy" id="124"/>
    <lineage>
        <taxon>Bacteria</taxon>
        <taxon>Pseudomonadati</taxon>
        <taxon>Planctomycetota</taxon>
        <taxon>Planctomycetia</taxon>
        <taxon>Pirellulales</taxon>
        <taxon>Pirellulaceae</taxon>
        <taxon>Blastopirellula</taxon>
    </lineage>
</organism>
<evidence type="ECO:0000313" key="3">
    <source>
        <dbReference type="Proteomes" id="UP000237819"/>
    </source>
</evidence>
<dbReference type="InterPro" id="IPR036873">
    <property type="entry name" value="Rhodanese-like_dom_sf"/>
</dbReference>
<dbReference type="EMBL" id="PUHZ01000024">
    <property type="protein sequence ID" value="PQO42976.1"/>
    <property type="molecule type" value="Genomic_DNA"/>
</dbReference>
<comment type="caution">
    <text evidence="2">The sequence shown here is derived from an EMBL/GenBank/DDBJ whole genome shotgun (WGS) entry which is preliminary data.</text>
</comment>
<dbReference type="RefSeq" id="WP_105338189.1">
    <property type="nucleotide sequence ID" value="NZ_PUHZ01000024.1"/>
</dbReference>
<dbReference type="InterPro" id="IPR001763">
    <property type="entry name" value="Rhodanese-like_dom"/>
</dbReference>
<evidence type="ECO:0000313" key="2">
    <source>
        <dbReference type="EMBL" id="PQO42976.1"/>
    </source>
</evidence>
<accession>A0A2S8GEU5</accession>
<feature type="domain" description="Rhodanese" evidence="1">
    <location>
        <begin position="15"/>
        <end position="109"/>
    </location>
</feature>
<evidence type="ECO:0000259" key="1">
    <source>
        <dbReference type="PROSITE" id="PS50206"/>
    </source>
</evidence>
<reference evidence="2 3" key="1">
    <citation type="submission" date="2018-02" db="EMBL/GenBank/DDBJ databases">
        <title>Comparative genomes isolates from brazilian mangrove.</title>
        <authorList>
            <person name="Araujo J.E."/>
            <person name="Taketani R.G."/>
            <person name="Silva M.C.P."/>
            <person name="Loureco M.V."/>
            <person name="Andreote F.D."/>
        </authorList>
    </citation>
    <scope>NUCLEOTIDE SEQUENCE [LARGE SCALE GENOMIC DNA]</scope>
    <source>
        <strain evidence="2 3">Nap-Phe MGV</strain>
    </source>
</reference>
<dbReference type="Gene3D" id="3.40.250.10">
    <property type="entry name" value="Rhodanese-like domain"/>
    <property type="match status" value="1"/>
</dbReference>
<dbReference type="SUPFAM" id="SSF52821">
    <property type="entry name" value="Rhodanese/Cell cycle control phosphatase"/>
    <property type="match status" value="1"/>
</dbReference>
<name>A0A2S8GEU5_9BACT</name>
<dbReference type="OrthoDB" id="176845at2"/>
<dbReference type="SMART" id="SM00450">
    <property type="entry name" value="RHOD"/>
    <property type="match status" value="1"/>
</dbReference>
<dbReference type="AlphaFoldDB" id="A0A2S8GEU5"/>